<accession>A0A9W9YS77</accession>
<gene>
    <name evidence="2" type="ORF">OS493_015697</name>
</gene>
<dbReference type="OrthoDB" id="5984811at2759"/>
<organism evidence="2 3">
    <name type="scientific">Desmophyllum pertusum</name>
    <dbReference type="NCBI Taxonomy" id="174260"/>
    <lineage>
        <taxon>Eukaryota</taxon>
        <taxon>Metazoa</taxon>
        <taxon>Cnidaria</taxon>
        <taxon>Anthozoa</taxon>
        <taxon>Hexacorallia</taxon>
        <taxon>Scleractinia</taxon>
        <taxon>Caryophylliina</taxon>
        <taxon>Caryophylliidae</taxon>
        <taxon>Desmophyllum</taxon>
    </lineage>
</organism>
<protein>
    <submittedName>
        <fullName evidence="2">Uncharacterized protein</fullName>
    </submittedName>
</protein>
<keyword evidence="3" id="KW-1185">Reference proteome</keyword>
<comment type="caution">
    <text evidence="2">The sequence shown here is derived from an EMBL/GenBank/DDBJ whole genome shotgun (WGS) entry which is preliminary data.</text>
</comment>
<feature type="transmembrane region" description="Helical" evidence="1">
    <location>
        <begin position="59"/>
        <end position="78"/>
    </location>
</feature>
<reference evidence="2" key="1">
    <citation type="submission" date="2023-01" db="EMBL/GenBank/DDBJ databases">
        <title>Genome assembly of the deep-sea coral Lophelia pertusa.</title>
        <authorList>
            <person name="Herrera S."/>
            <person name="Cordes E."/>
        </authorList>
    </citation>
    <scope>NUCLEOTIDE SEQUENCE</scope>
    <source>
        <strain evidence="2">USNM1676648</strain>
        <tissue evidence="2">Polyp</tissue>
    </source>
</reference>
<dbReference type="AlphaFoldDB" id="A0A9W9YS77"/>
<keyword evidence="1" id="KW-1133">Transmembrane helix</keyword>
<evidence type="ECO:0000313" key="3">
    <source>
        <dbReference type="Proteomes" id="UP001163046"/>
    </source>
</evidence>
<dbReference type="Proteomes" id="UP001163046">
    <property type="component" value="Unassembled WGS sequence"/>
</dbReference>
<name>A0A9W9YS77_9CNID</name>
<sequence length="183" mass="20264">MLCKMCSHFFHNHVFTHWFILTMVGHLAKPFWGPEDDWCDFCREDRLATENNLKNCRTVGPIFLAIGGLLLLASIFYCRVKKKSNEGQVIMGTPSGQMGPTSQGGTGTTTAFYSLSRKHLRLSTTLRANARVSTGIIPEQPATTRGIILSISNRTRISFTKYTTPIPSAEWTGVSAVPPTTII</sequence>
<dbReference type="EMBL" id="MU827309">
    <property type="protein sequence ID" value="KAJ7360589.1"/>
    <property type="molecule type" value="Genomic_DNA"/>
</dbReference>
<evidence type="ECO:0000313" key="2">
    <source>
        <dbReference type="EMBL" id="KAJ7360589.1"/>
    </source>
</evidence>
<keyword evidence="1" id="KW-0812">Transmembrane</keyword>
<proteinExistence type="predicted"/>
<keyword evidence="1" id="KW-0472">Membrane</keyword>
<evidence type="ECO:0000256" key="1">
    <source>
        <dbReference type="SAM" id="Phobius"/>
    </source>
</evidence>